<protein>
    <recommendedName>
        <fullName evidence="6">MYND-type domain-containing protein</fullName>
    </recommendedName>
</protein>
<keyword evidence="5" id="KW-1133">Transmembrane helix</keyword>
<keyword evidence="5" id="KW-0472">Membrane</keyword>
<feature type="domain" description="MYND-type" evidence="6">
    <location>
        <begin position="27"/>
        <end position="64"/>
    </location>
</feature>
<keyword evidence="2 4" id="KW-0863">Zinc-finger</keyword>
<dbReference type="PROSITE" id="PS01360">
    <property type="entry name" value="ZF_MYND_1"/>
    <property type="match status" value="1"/>
</dbReference>
<dbReference type="PROSITE" id="PS50865">
    <property type="entry name" value="ZF_MYND_2"/>
    <property type="match status" value="1"/>
</dbReference>
<keyword evidence="5" id="KW-0812">Transmembrane</keyword>
<dbReference type="Proteomes" id="UP000594262">
    <property type="component" value="Unplaced"/>
</dbReference>
<dbReference type="GO" id="GO:0008270">
    <property type="term" value="F:zinc ion binding"/>
    <property type="evidence" value="ECO:0007669"/>
    <property type="project" value="UniProtKB-KW"/>
</dbReference>
<name>A0A7M5UIQ1_9CNID</name>
<keyword evidence="3" id="KW-0862">Zinc</keyword>
<dbReference type="AlphaFoldDB" id="A0A7M5UIQ1"/>
<evidence type="ECO:0000256" key="2">
    <source>
        <dbReference type="ARBA" id="ARBA00022771"/>
    </source>
</evidence>
<feature type="transmembrane region" description="Helical" evidence="5">
    <location>
        <begin position="122"/>
        <end position="141"/>
    </location>
</feature>
<keyword evidence="1" id="KW-0479">Metal-binding</keyword>
<dbReference type="OrthoDB" id="5952526at2759"/>
<reference evidence="7" key="1">
    <citation type="submission" date="2021-01" db="UniProtKB">
        <authorList>
            <consortium name="EnsemblMetazoa"/>
        </authorList>
    </citation>
    <scope>IDENTIFICATION</scope>
</reference>
<dbReference type="InterPro" id="IPR002893">
    <property type="entry name" value="Znf_MYND"/>
</dbReference>
<keyword evidence="8" id="KW-1185">Reference proteome</keyword>
<sequence length="142" mass="16734">GKKLRMHKEKRKISETTVSPRSTSFECSNCSKNEARSRCSRCTAVKYCSKECQKDHWVKHKVLCKDIKYMDRRWRNIISPSYLKKVYHQLECISQCPTSLVFDCPLSFLLVSISFSYHQRRLFLQNIFPMTFILVSIVTNAI</sequence>
<dbReference type="SUPFAM" id="SSF144232">
    <property type="entry name" value="HIT/MYND zinc finger-like"/>
    <property type="match status" value="1"/>
</dbReference>
<evidence type="ECO:0000256" key="4">
    <source>
        <dbReference type="PROSITE-ProRule" id="PRU00134"/>
    </source>
</evidence>
<proteinExistence type="predicted"/>
<evidence type="ECO:0000256" key="3">
    <source>
        <dbReference type="ARBA" id="ARBA00022833"/>
    </source>
</evidence>
<dbReference type="Gene3D" id="6.10.140.2220">
    <property type="match status" value="1"/>
</dbReference>
<evidence type="ECO:0000313" key="7">
    <source>
        <dbReference type="EnsemblMetazoa" id="CLYHEMP000401.1"/>
    </source>
</evidence>
<evidence type="ECO:0000256" key="1">
    <source>
        <dbReference type="ARBA" id="ARBA00022723"/>
    </source>
</evidence>
<dbReference type="Pfam" id="PF01753">
    <property type="entry name" value="zf-MYND"/>
    <property type="match status" value="1"/>
</dbReference>
<organism evidence="7 8">
    <name type="scientific">Clytia hemisphaerica</name>
    <dbReference type="NCBI Taxonomy" id="252671"/>
    <lineage>
        <taxon>Eukaryota</taxon>
        <taxon>Metazoa</taxon>
        <taxon>Cnidaria</taxon>
        <taxon>Hydrozoa</taxon>
        <taxon>Hydroidolina</taxon>
        <taxon>Leptothecata</taxon>
        <taxon>Obeliida</taxon>
        <taxon>Clytiidae</taxon>
        <taxon>Clytia</taxon>
    </lineage>
</organism>
<evidence type="ECO:0000313" key="8">
    <source>
        <dbReference type="Proteomes" id="UP000594262"/>
    </source>
</evidence>
<evidence type="ECO:0000259" key="6">
    <source>
        <dbReference type="PROSITE" id="PS50865"/>
    </source>
</evidence>
<dbReference type="EnsemblMetazoa" id="CLYHEMT000401.1">
    <property type="protein sequence ID" value="CLYHEMP000401.1"/>
    <property type="gene ID" value="CLYHEMG000401"/>
</dbReference>
<evidence type="ECO:0000256" key="5">
    <source>
        <dbReference type="SAM" id="Phobius"/>
    </source>
</evidence>
<accession>A0A7M5UIQ1</accession>